<dbReference type="PROSITE" id="PS01136">
    <property type="entry name" value="UPF0034"/>
    <property type="match status" value="1"/>
</dbReference>
<gene>
    <name evidence="10" type="ORF">METZ01_LOCUS39765</name>
</gene>
<dbReference type="InterPro" id="IPR004653">
    <property type="entry name" value="DusA"/>
</dbReference>
<keyword evidence="4" id="KW-0288">FMN</keyword>
<keyword evidence="8" id="KW-0560">Oxidoreductase</keyword>
<dbReference type="InterPro" id="IPR001269">
    <property type="entry name" value="DUS_fam"/>
</dbReference>
<feature type="non-terminal residue" evidence="10">
    <location>
        <position position="322"/>
    </location>
</feature>
<feature type="non-terminal residue" evidence="10">
    <location>
        <position position="1"/>
    </location>
</feature>
<dbReference type="AlphaFoldDB" id="A0A381R567"/>
<dbReference type="InterPro" id="IPR013785">
    <property type="entry name" value="Aldolase_TIM"/>
</dbReference>
<evidence type="ECO:0000256" key="7">
    <source>
        <dbReference type="ARBA" id="ARBA00022884"/>
    </source>
</evidence>
<evidence type="ECO:0000259" key="9">
    <source>
        <dbReference type="Pfam" id="PF01207"/>
    </source>
</evidence>
<proteinExistence type="predicted"/>
<name>A0A381R567_9ZZZZ</name>
<dbReference type="Gene3D" id="1.20.120.1460">
    <property type="match status" value="1"/>
</dbReference>
<dbReference type="EMBL" id="UINC01001704">
    <property type="protein sequence ID" value="SUZ86911.1"/>
    <property type="molecule type" value="Genomic_DNA"/>
</dbReference>
<keyword evidence="7" id="KW-0694">RNA-binding</keyword>
<organism evidence="10">
    <name type="scientific">marine metagenome</name>
    <dbReference type="NCBI Taxonomy" id="408172"/>
    <lineage>
        <taxon>unclassified sequences</taxon>
        <taxon>metagenomes</taxon>
        <taxon>ecological metagenomes</taxon>
    </lineage>
</organism>
<dbReference type="Gene3D" id="3.20.20.70">
    <property type="entry name" value="Aldolase class I"/>
    <property type="match status" value="1"/>
</dbReference>
<dbReference type="GO" id="GO:0000049">
    <property type="term" value="F:tRNA binding"/>
    <property type="evidence" value="ECO:0007669"/>
    <property type="project" value="UniProtKB-KW"/>
</dbReference>
<dbReference type="PANTHER" id="PTHR42907:SF1">
    <property type="entry name" value="FMN-LINKED OXIDOREDUCTASES SUPERFAMILY PROTEIN"/>
    <property type="match status" value="1"/>
</dbReference>
<evidence type="ECO:0000313" key="10">
    <source>
        <dbReference type="EMBL" id="SUZ86911.1"/>
    </source>
</evidence>
<dbReference type="NCBIfam" id="NF008774">
    <property type="entry name" value="PRK11815.1"/>
    <property type="match status" value="1"/>
</dbReference>
<dbReference type="SUPFAM" id="SSF51395">
    <property type="entry name" value="FMN-linked oxidoreductases"/>
    <property type="match status" value="1"/>
</dbReference>
<keyword evidence="5" id="KW-0819">tRNA processing</keyword>
<feature type="domain" description="DUS-like FMN-binding" evidence="9">
    <location>
        <begin position="13"/>
        <end position="312"/>
    </location>
</feature>
<evidence type="ECO:0000256" key="1">
    <source>
        <dbReference type="ARBA" id="ARBA00001917"/>
    </source>
</evidence>
<reference evidence="10" key="1">
    <citation type="submission" date="2018-05" db="EMBL/GenBank/DDBJ databases">
        <authorList>
            <person name="Lanie J.A."/>
            <person name="Ng W.-L."/>
            <person name="Kazmierczak K.M."/>
            <person name="Andrzejewski T.M."/>
            <person name="Davidsen T.M."/>
            <person name="Wayne K.J."/>
            <person name="Tettelin H."/>
            <person name="Glass J.I."/>
            <person name="Rusch D."/>
            <person name="Podicherti R."/>
            <person name="Tsui H.-C.T."/>
            <person name="Winkler M.E."/>
        </authorList>
    </citation>
    <scope>NUCLEOTIDE SEQUENCE</scope>
</reference>
<dbReference type="GO" id="GO:0017150">
    <property type="term" value="F:tRNA dihydrouridine synthase activity"/>
    <property type="evidence" value="ECO:0007669"/>
    <property type="project" value="InterPro"/>
</dbReference>
<evidence type="ECO:0000256" key="3">
    <source>
        <dbReference type="ARBA" id="ARBA00022630"/>
    </source>
</evidence>
<keyword evidence="2" id="KW-0820">tRNA-binding</keyword>
<evidence type="ECO:0000256" key="5">
    <source>
        <dbReference type="ARBA" id="ARBA00022694"/>
    </source>
</evidence>
<protein>
    <recommendedName>
        <fullName evidence="9">DUS-like FMN-binding domain-containing protein</fullName>
    </recommendedName>
</protein>
<keyword evidence="6" id="KW-0521">NADP</keyword>
<evidence type="ECO:0000256" key="8">
    <source>
        <dbReference type="ARBA" id="ARBA00023002"/>
    </source>
</evidence>
<evidence type="ECO:0000256" key="4">
    <source>
        <dbReference type="ARBA" id="ARBA00022643"/>
    </source>
</evidence>
<accession>A0A381R567</accession>
<dbReference type="InterPro" id="IPR018517">
    <property type="entry name" value="tRNA_hU_synthase_CS"/>
</dbReference>
<dbReference type="PANTHER" id="PTHR42907">
    <property type="entry name" value="FMN-LINKED OXIDOREDUCTASES SUPERFAMILY PROTEIN"/>
    <property type="match status" value="1"/>
</dbReference>
<evidence type="ECO:0000256" key="2">
    <source>
        <dbReference type="ARBA" id="ARBA00022555"/>
    </source>
</evidence>
<dbReference type="InterPro" id="IPR035587">
    <property type="entry name" value="DUS-like_FMN-bd"/>
</dbReference>
<evidence type="ECO:0000256" key="6">
    <source>
        <dbReference type="ARBA" id="ARBA00022857"/>
    </source>
</evidence>
<dbReference type="GO" id="GO:0050660">
    <property type="term" value="F:flavin adenine dinucleotide binding"/>
    <property type="evidence" value="ECO:0007669"/>
    <property type="project" value="InterPro"/>
</dbReference>
<keyword evidence="3" id="KW-0285">Flavoprotein</keyword>
<comment type="cofactor">
    <cofactor evidence="1">
        <name>FMN</name>
        <dbReference type="ChEBI" id="CHEBI:58210"/>
    </cofactor>
</comment>
<sequence>LDAGVLYQKIISVAPMMGQTDRHFRYMISLLAKDVRLYTPMIHADAIVYSDKNFIKNENHRQKEVGIQIAGSDPDVIAAAATIIEQHNYNEINLNVGCPSARVQNCSVGATLMKEPQRVARIIERLKKTTSLPVSIKTRIGVDNEDSYQFLYDFVNQTSSAGCEHFIVHARKAILKGLNPKENRSIPPLDYERVEQLKNDFSELRIDVNGEVNSIEKIEQHLKVFDGVMIGREAYKNPFFLAEVQDSFFKNPTNRKLNKLDFVEQMTEYIKNEVKQGVSAHLITRHMTQLLKGTPGAKQWRNLIGSDKSHKKDIDTLLLEIS</sequence>
<dbReference type="PIRSF" id="PIRSF006621">
    <property type="entry name" value="Dus"/>
    <property type="match status" value="1"/>
</dbReference>
<dbReference type="CDD" id="cd02801">
    <property type="entry name" value="DUS_like_FMN"/>
    <property type="match status" value="1"/>
</dbReference>
<dbReference type="Pfam" id="PF01207">
    <property type="entry name" value="Dus"/>
    <property type="match status" value="1"/>
</dbReference>